<reference evidence="1 2" key="1">
    <citation type="submission" date="2023-07" db="EMBL/GenBank/DDBJ databases">
        <title>Genomic Encyclopedia of Type Strains, Phase IV (KMG-IV): sequencing the most valuable type-strain genomes for metagenomic binning, comparative biology and taxonomic classification.</title>
        <authorList>
            <person name="Goeker M."/>
        </authorList>
    </citation>
    <scope>NUCLEOTIDE SEQUENCE [LARGE SCALE GENOMIC DNA]</scope>
    <source>
        <strain evidence="1 2">DSM 23494</strain>
    </source>
</reference>
<evidence type="ECO:0000313" key="2">
    <source>
        <dbReference type="Proteomes" id="UP001238088"/>
    </source>
</evidence>
<organism evidence="1 2">
    <name type="scientific">Cytobacillus purgationiresistens</name>
    <dbReference type="NCBI Taxonomy" id="863449"/>
    <lineage>
        <taxon>Bacteria</taxon>
        <taxon>Bacillati</taxon>
        <taxon>Bacillota</taxon>
        <taxon>Bacilli</taxon>
        <taxon>Bacillales</taxon>
        <taxon>Bacillaceae</taxon>
        <taxon>Cytobacillus</taxon>
    </lineage>
</organism>
<protein>
    <submittedName>
        <fullName evidence="1">Uncharacterized protein</fullName>
    </submittedName>
</protein>
<evidence type="ECO:0000313" key="1">
    <source>
        <dbReference type="EMBL" id="MDQ0272842.1"/>
    </source>
</evidence>
<keyword evidence="2" id="KW-1185">Reference proteome</keyword>
<sequence length="76" mass="9243">MYIGRTRQDIGAGCKVKLDWEFIEYIITTYQTRKRKMPVHFLKFRESNPNMNMIMLKNKREIAAYIENLQRERESV</sequence>
<dbReference type="EMBL" id="JAUSUB010000029">
    <property type="protein sequence ID" value="MDQ0272842.1"/>
    <property type="molecule type" value="Genomic_DNA"/>
</dbReference>
<proteinExistence type="predicted"/>
<name>A0ABU0APY7_9BACI</name>
<comment type="caution">
    <text evidence="1">The sequence shown here is derived from an EMBL/GenBank/DDBJ whole genome shotgun (WGS) entry which is preliminary data.</text>
</comment>
<dbReference type="Proteomes" id="UP001238088">
    <property type="component" value="Unassembled WGS sequence"/>
</dbReference>
<gene>
    <name evidence="1" type="ORF">J2S17_004735</name>
</gene>
<accession>A0ABU0APY7</accession>